<proteinExistence type="predicted"/>
<evidence type="ECO:0000313" key="3">
    <source>
        <dbReference type="EMBL" id="MBK1882437.1"/>
    </source>
</evidence>
<gene>
    <name evidence="3" type="ORF">JIN85_08425</name>
</gene>
<organism evidence="3 4">
    <name type="scientific">Luteolibacter pohnpeiensis</name>
    <dbReference type="NCBI Taxonomy" id="454153"/>
    <lineage>
        <taxon>Bacteria</taxon>
        <taxon>Pseudomonadati</taxon>
        <taxon>Verrucomicrobiota</taxon>
        <taxon>Verrucomicrobiia</taxon>
        <taxon>Verrucomicrobiales</taxon>
        <taxon>Verrucomicrobiaceae</taxon>
        <taxon>Luteolibacter</taxon>
    </lineage>
</organism>
<dbReference type="Proteomes" id="UP000603141">
    <property type="component" value="Unassembled WGS sequence"/>
</dbReference>
<protein>
    <recommendedName>
        <fullName evidence="5">VWFA domain-containing protein</fullName>
    </recommendedName>
</protein>
<evidence type="ECO:0008006" key="5">
    <source>
        <dbReference type="Google" id="ProtNLM"/>
    </source>
</evidence>
<accession>A0A934S546</accession>
<dbReference type="InterPro" id="IPR036465">
    <property type="entry name" value="vWFA_dom_sf"/>
</dbReference>
<dbReference type="Gene3D" id="3.40.50.410">
    <property type="entry name" value="von Willebrand factor, type A domain"/>
    <property type="match status" value="1"/>
</dbReference>
<evidence type="ECO:0000256" key="2">
    <source>
        <dbReference type="SAM" id="Phobius"/>
    </source>
</evidence>
<evidence type="ECO:0000256" key="1">
    <source>
        <dbReference type="SAM" id="MobiDB-lite"/>
    </source>
</evidence>
<feature type="region of interest" description="Disordered" evidence="1">
    <location>
        <begin position="54"/>
        <end position="78"/>
    </location>
</feature>
<name>A0A934S546_9BACT</name>
<sequence length="372" mass="39299">MPSPKSPLPPGKKSASRWKKIGFGALSISVVFHVLLLIGGLYWILKSPPPPPEKKVDFLPKGGGGGGGEAPSTPKRMMSSPVDQVVNRVAALDAVGGFTLPEPDDSNLAMTSLAPLGGGLGGMGSGSGGGNGSGFGMGTGPGNGIGVGLAGGSAAKFFEMSVTASRIAYVIDFSLSMSAGGRDQLMRNELSKSIQGLDNNSQYQLIFFSGPAWVAGDKVSVDDMGEAIVKSGNSTYKWQANDVFSWEQKGSRQRPQWLTATPIEIEKSLSLIKNTQLVNGTDWESPIKMAIDMTPPPEMVFFMTDGSMSNRDMIKLGKDLARKARSRKVVLNTVSMMLDKTQDGEALKAMQFMAESTGGQFKNIGHDGKVTN</sequence>
<keyword evidence="2" id="KW-0472">Membrane</keyword>
<keyword evidence="4" id="KW-1185">Reference proteome</keyword>
<dbReference type="RefSeq" id="WP_200269578.1">
    <property type="nucleotide sequence ID" value="NZ_JAENIJ010000010.1"/>
</dbReference>
<dbReference type="SUPFAM" id="SSF53300">
    <property type="entry name" value="vWA-like"/>
    <property type="match status" value="1"/>
</dbReference>
<keyword evidence="2" id="KW-0812">Transmembrane</keyword>
<dbReference type="EMBL" id="JAENIJ010000010">
    <property type="protein sequence ID" value="MBK1882437.1"/>
    <property type="molecule type" value="Genomic_DNA"/>
</dbReference>
<feature type="transmembrane region" description="Helical" evidence="2">
    <location>
        <begin position="21"/>
        <end position="45"/>
    </location>
</feature>
<dbReference type="AlphaFoldDB" id="A0A934S546"/>
<reference evidence="3" key="1">
    <citation type="submission" date="2021-01" db="EMBL/GenBank/DDBJ databases">
        <title>Modified the classification status of verrucomicrobia.</title>
        <authorList>
            <person name="Feng X."/>
        </authorList>
    </citation>
    <scope>NUCLEOTIDE SEQUENCE</scope>
    <source>
        <strain evidence="3">KCTC 22041</strain>
    </source>
</reference>
<keyword evidence="2" id="KW-1133">Transmembrane helix</keyword>
<evidence type="ECO:0000313" key="4">
    <source>
        <dbReference type="Proteomes" id="UP000603141"/>
    </source>
</evidence>
<comment type="caution">
    <text evidence="3">The sequence shown here is derived from an EMBL/GenBank/DDBJ whole genome shotgun (WGS) entry which is preliminary data.</text>
</comment>